<dbReference type="GO" id="GO:0006352">
    <property type="term" value="P:DNA-templated transcription initiation"/>
    <property type="evidence" value="ECO:0007669"/>
    <property type="project" value="InterPro"/>
</dbReference>
<dbReference type="InterPro" id="IPR036388">
    <property type="entry name" value="WH-like_DNA-bd_sf"/>
</dbReference>
<dbReference type="PRINTS" id="PR00038">
    <property type="entry name" value="HTHLUXR"/>
</dbReference>
<accession>A0A1Y3Y5Q9</accession>
<dbReference type="Pfam" id="PF04542">
    <property type="entry name" value="Sigma70_r2"/>
    <property type="match status" value="1"/>
</dbReference>
<evidence type="ECO:0000256" key="1">
    <source>
        <dbReference type="ARBA" id="ARBA00010641"/>
    </source>
</evidence>
<evidence type="ECO:0000313" key="6">
    <source>
        <dbReference type="EMBL" id="MCG4962224.1"/>
    </source>
</evidence>
<gene>
    <name evidence="8" type="ORF">DWW24_21220</name>
    <name evidence="7" type="ORF">DWW57_16650</name>
    <name evidence="6" type="ORF">L0P03_20615</name>
</gene>
<dbReference type="Proteomes" id="UP000283426">
    <property type="component" value="Unassembled WGS sequence"/>
</dbReference>
<dbReference type="PROSITE" id="PS00622">
    <property type="entry name" value="HTH_LUXR_1"/>
    <property type="match status" value="1"/>
</dbReference>
<reference evidence="6" key="2">
    <citation type="submission" date="2022-01" db="EMBL/GenBank/DDBJ databases">
        <title>Collection of gut derived symbiotic bacterial strains cultured from healthy donors.</title>
        <authorList>
            <person name="Lin H."/>
            <person name="Kohout C."/>
            <person name="Waligurski E."/>
            <person name="Pamer E.G."/>
        </authorList>
    </citation>
    <scope>NUCLEOTIDE SEQUENCE</scope>
    <source>
        <strain evidence="6">DFI.1.149</strain>
    </source>
</reference>
<dbReference type="InterPro" id="IPR039425">
    <property type="entry name" value="RNA_pol_sigma-70-like"/>
</dbReference>
<dbReference type="EMBL" id="QRYC01000033">
    <property type="protein sequence ID" value="RGU54340.1"/>
    <property type="molecule type" value="Genomic_DNA"/>
</dbReference>
<dbReference type="NCBIfam" id="TIGR02937">
    <property type="entry name" value="sigma70-ECF"/>
    <property type="match status" value="1"/>
</dbReference>
<organism evidence="7 10">
    <name type="scientific">Odoribacter splanchnicus</name>
    <dbReference type="NCBI Taxonomy" id="28118"/>
    <lineage>
        <taxon>Bacteria</taxon>
        <taxon>Pseudomonadati</taxon>
        <taxon>Bacteroidota</taxon>
        <taxon>Bacteroidia</taxon>
        <taxon>Bacteroidales</taxon>
        <taxon>Odoribacteraceae</taxon>
        <taxon>Odoribacter</taxon>
    </lineage>
</organism>
<dbReference type="InterPro" id="IPR000792">
    <property type="entry name" value="Tscrpt_reg_LuxR_C"/>
</dbReference>
<evidence type="ECO:0000259" key="5">
    <source>
        <dbReference type="PROSITE" id="PS00622"/>
    </source>
</evidence>
<reference evidence="9 10" key="1">
    <citation type="submission" date="2018-08" db="EMBL/GenBank/DDBJ databases">
        <title>A genome reference for cultivated species of the human gut microbiota.</title>
        <authorList>
            <person name="Zou Y."/>
            <person name="Xue W."/>
            <person name="Luo G."/>
        </authorList>
    </citation>
    <scope>NUCLEOTIDE SEQUENCE [LARGE SCALE GENOMIC DNA]</scope>
    <source>
        <strain evidence="8 9">AF14-6AC</strain>
        <strain evidence="7 10">AF16-14</strain>
    </source>
</reference>
<dbReference type="AlphaFoldDB" id="A0A1Y3Y5Q9"/>
<dbReference type="RefSeq" id="WP_013611942.1">
    <property type="nucleotide sequence ID" value="NZ_BAABYK010000001.1"/>
</dbReference>
<feature type="domain" description="HTH luxR-type" evidence="5">
    <location>
        <begin position="129"/>
        <end position="156"/>
    </location>
</feature>
<dbReference type="PANTHER" id="PTHR43133:SF46">
    <property type="entry name" value="RNA POLYMERASE SIGMA-70 FACTOR ECF SUBFAMILY"/>
    <property type="match status" value="1"/>
</dbReference>
<dbReference type="EMBL" id="JAKNDN010000065">
    <property type="protein sequence ID" value="MCG4962224.1"/>
    <property type="molecule type" value="Genomic_DNA"/>
</dbReference>
<keyword evidence="4" id="KW-0804">Transcription</keyword>
<evidence type="ECO:0000313" key="9">
    <source>
        <dbReference type="Proteomes" id="UP000283426"/>
    </source>
</evidence>
<dbReference type="InterPro" id="IPR013249">
    <property type="entry name" value="RNA_pol_sigma70_r4_t2"/>
</dbReference>
<comment type="caution">
    <text evidence="7">The sequence shown here is derived from an EMBL/GenBank/DDBJ whole genome shotgun (WGS) entry which is preliminary data.</text>
</comment>
<dbReference type="Pfam" id="PF08281">
    <property type="entry name" value="Sigma70_r4_2"/>
    <property type="match status" value="1"/>
</dbReference>
<dbReference type="InterPro" id="IPR014284">
    <property type="entry name" value="RNA_pol_sigma-70_dom"/>
</dbReference>
<evidence type="ECO:0000256" key="2">
    <source>
        <dbReference type="ARBA" id="ARBA00023015"/>
    </source>
</evidence>
<evidence type="ECO:0000256" key="3">
    <source>
        <dbReference type="ARBA" id="ARBA00023082"/>
    </source>
</evidence>
<dbReference type="InterPro" id="IPR013324">
    <property type="entry name" value="RNA_pol_sigma_r3/r4-like"/>
</dbReference>
<dbReference type="GeneID" id="61274952"/>
<dbReference type="Proteomes" id="UP001199750">
    <property type="component" value="Unassembled WGS sequence"/>
</dbReference>
<protein>
    <submittedName>
        <fullName evidence="7">Sigma-70 family RNA polymerase sigma factor</fullName>
    </submittedName>
</protein>
<dbReference type="GO" id="GO:0003677">
    <property type="term" value="F:DNA binding"/>
    <property type="evidence" value="ECO:0007669"/>
    <property type="project" value="InterPro"/>
</dbReference>
<evidence type="ECO:0000313" key="10">
    <source>
        <dbReference type="Proteomes" id="UP000284243"/>
    </source>
</evidence>
<dbReference type="SUPFAM" id="SSF88659">
    <property type="entry name" value="Sigma3 and sigma4 domains of RNA polymerase sigma factors"/>
    <property type="match status" value="1"/>
</dbReference>
<evidence type="ECO:0000313" key="8">
    <source>
        <dbReference type="EMBL" id="RGV17548.1"/>
    </source>
</evidence>
<dbReference type="InterPro" id="IPR007627">
    <property type="entry name" value="RNA_pol_sigma70_r2"/>
</dbReference>
<sequence>MKEYAELENFIRKHYAALYTSALKFVKSEAVAQDIVQEIIIRYWENQEKYNTIESIENFLFVSVKNEALNYLRGIERENNRYARLENPESEEPQIFNLFIEEETNQMLLTAIGQLPEQSARIIRLALSGLENKEISRLLDVSVNTVKTLKYSAIRKLREHFQKKAI</sequence>
<keyword evidence="2" id="KW-0805">Transcription regulation</keyword>
<dbReference type="SUPFAM" id="SSF88946">
    <property type="entry name" value="Sigma2 domain of RNA polymerase sigma factors"/>
    <property type="match status" value="1"/>
</dbReference>
<dbReference type="Proteomes" id="UP000284243">
    <property type="component" value="Unassembled WGS sequence"/>
</dbReference>
<dbReference type="GO" id="GO:0016987">
    <property type="term" value="F:sigma factor activity"/>
    <property type="evidence" value="ECO:0007669"/>
    <property type="project" value="UniProtKB-KW"/>
</dbReference>
<dbReference type="Gene3D" id="1.10.1740.10">
    <property type="match status" value="1"/>
</dbReference>
<dbReference type="InterPro" id="IPR013325">
    <property type="entry name" value="RNA_pol_sigma_r2"/>
</dbReference>
<dbReference type="EMBL" id="QRYW01000070">
    <property type="protein sequence ID" value="RGV17548.1"/>
    <property type="molecule type" value="Genomic_DNA"/>
</dbReference>
<dbReference type="SMART" id="SM00421">
    <property type="entry name" value="HTH_LUXR"/>
    <property type="match status" value="1"/>
</dbReference>
<keyword evidence="3" id="KW-0731">Sigma factor</keyword>
<dbReference type="Gene3D" id="1.10.10.10">
    <property type="entry name" value="Winged helix-like DNA-binding domain superfamily/Winged helix DNA-binding domain"/>
    <property type="match status" value="1"/>
</dbReference>
<proteinExistence type="inferred from homology"/>
<evidence type="ECO:0000256" key="4">
    <source>
        <dbReference type="ARBA" id="ARBA00023163"/>
    </source>
</evidence>
<comment type="similarity">
    <text evidence="1">Belongs to the sigma-70 factor family. ECF subfamily.</text>
</comment>
<name>A0A1Y3Y5Q9_9BACT</name>
<evidence type="ECO:0000313" key="7">
    <source>
        <dbReference type="EMBL" id="RGU54340.1"/>
    </source>
</evidence>
<dbReference type="PANTHER" id="PTHR43133">
    <property type="entry name" value="RNA POLYMERASE ECF-TYPE SIGMA FACTO"/>
    <property type="match status" value="1"/>
</dbReference>